<sequence>HLKALVYGGPVDNRDALQPHIVVACQTIQSYPSVFEWMQWSMMRCVEACIKSHQGRFEHLL</sequence>
<dbReference type="EMBL" id="NEVH01013556">
    <property type="protein sequence ID" value="PNF28695.1"/>
    <property type="molecule type" value="Genomic_DNA"/>
</dbReference>
<dbReference type="Proteomes" id="UP000235965">
    <property type="component" value="Unassembled WGS sequence"/>
</dbReference>
<proteinExistence type="predicted"/>
<feature type="non-terminal residue" evidence="1">
    <location>
        <position position="1"/>
    </location>
</feature>
<accession>A0A2J7QJC1</accession>
<dbReference type="AlphaFoldDB" id="A0A2J7QJC1"/>
<name>A0A2J7QJC1_9NEOP</name>
<organism evidence="1 2">
    <name type="scientific">Cryptotermes secundus</name>
    <dbReference type="NCBI Taxonomy" id="105785"/>
    <lineage>
        <taxon>Eukaryota</taxon>
        <taxon>Metazoa</taxon>
        <taxon>Ecdysozoa</taxon>
        <taxon>Arthropoda</taxon>
        <taxon>Hexapoda</taxon>
        <taxon>Insecta</taxon>
        <taxon>Pterygota</taxon>
        <taxon>Neoptera</taxon>
        <taxon>Polyneoptera</taxon>
        <taxon>Dictyoptera</taxon>
        <taxon>Blattodea</taxon>
        <taxon>Blattoidea</taxon>
        <taxon>Termitoidae</taxon>
        <taxon>Kalotermitidae</taxon>
        <taxon>Cryptotermitinae</taxon>
        <taxon>Cryptotermes</taxon>
    </lineage>
</organism>
<comment type="caution">
    <text evidence="1">The sequence shown here is derived from an EMBL/GenBank/DDBJ whole genome shotgun (WGS) entry which is preliminary data.</text>
</comment>
<gene>
    <name evidence="1" type="ORF">B7P43_G07869</name>
</gene>
<evidence type="ECO:0000313" key="2">
    <source>
        <dbReference type="Proteomes" id="UP000235965"/>
    </source>
</evidence>
<keyword evidence="2" id="KW-1185">Reference proteome</keyword>
<evidence type="ECO:0000313" key="1">
    <source>
        <dbReference type="EMBL" id="PNF28695.1"/>
    </source>
</evidence>
<protein>
    <submittedName>
        <fullName evidence="1">Uncharacterized protein</fullName>
    </submittedName>
</protein>
<dbReference type="InParanoid" id="A0A2J7QJC1"/>
<reference evidence="1 2" key="1">
    <citation type="submission" date="2017-12" db="EMBL/GenBank/DDBJ databases">
        <title>Hemimetabolous genomes reveal molecular basis of termite eusociality.</title>
        <authorList>
            <person name="Harrison M.C."/>
            <person name="Jongepier E."/>
            <person name="Robertson H.M."/>
            <person name="Arning N."/>
            <person name="Bitard-Feildel T."/>
            <person name="Chao H."/>
            <person name="Childers C.P."/>
            <person name="Dinh H."/>
            <person name="Doddapaneni H."/>
            <person name="Dugan S."/>
            <person name="Gowin J."/>
            <person name="Greiner C."/>
            <person name="Han Y."/>
            <person name="Hu H."/>
            <person name="Hughes D.S.T."/>
            <person name="Huylmans A.-K."/>
            <person name="Kemena C."/>
            <person name="Kremer L.P.M."/>
            <person name="Lee S.L."/>
            <person name="Lopez-Ezquerra A."/>
            <person name="Mallet L."/>
            <person name="Monroy-Kuhn J.M."/>
            <person name="Moser A."/>
            <person name="Murali S.C."/>
            <person name="Muzny D.M."/>
            <person name="Otani S."/>
            <person name="Piulachs M.-D."/>
            <person name="Poelchau M."/>
            <person name="Qu J."/>
            <person name="Schaub F."/>
            <person name="Wada-Katsumata A."/>
            <person name="Worley K.C."/>
            <person name="Xie Q."/>
            <person name="Ylla G."/>
            <person name="Poulsen M."/>
            <person name="Gibbs R.A."/>
            <person name="Schal C."/>
            <person name="Richards S."/>
            <person name="Belles X."/>
            <person name="Korb J."/>
            <person name="Bornberg-Bauer E."/>
        </authorList>
    </citation>
    <scope>NUCLEOTIDE SEQUENCE [LARGE SCALE GENOMIC DNA]</scope>
    <source>
        <tissue evidence="1">Whole body</tissue>
    </source>
</reference>